<dbReference type="InterPro" id="IPR003343">
    <property type="entry name" value="Big_2"/>
</dbReference>
<dbReference type="GO" id="GO:0016798">
    <property type="term" value="F:hydrolase activity, acting on glycosyl bonds"/>
    <property type="evidence" value="ECO:0007669"/>
    <property type="project" value="InterPro"/>
</dbReference>
<accession>A0A926HY61</accession>
<dbReference type="Gene3D" id="2.160.20.10">
    <property type="entry name" value="Single-stranded right-handed beta-helix, Pectin lyase-like"/>
    <property type="match status" value="2"/>
</dbReference>
<dbReference type="PANTHER" id="PTHR36453">
    <property type="entry name" value="SECRETED PROTEIN-RELATED"/>
    <property type="match status" value="1"/>
</dbReference>
<organism evidence="5 6">
    <name type="scientific">Congzhengia minquanensis</name>
    <dbReference type="NCBI Taxonomy" id="2763657"/>
    <lineage>
        <taxon>Bacteria</taxon>
        <taxon>Bacillati</taxon>
        <taxon>Bacillota</taxon>
        <taxon>Clostridia</taxon>
        <taxon>Eubacteriales</taxon>
        <taxon>Oscillospiraceae</taxon>
        <taxon>Congzhengia</taxon>
    </lineage>
</organism>
<keyword evidence="6" id="KW-1185">Reference proteome</keyword>
<dbReference type="Gene3D" id="2.60.120.560">
    <property type="entry name" value="Exo-inulinase, domain 1"/>
    <property type="match status" value="1"/>
</dbReference>
<dbReference type="Pfam" id="PF02368">
    <property type="entry name" value="Big_2"/>
    <property type="match status" value="1"/>
</dbReference>
<dbReference type="InterPro" id="IPR048482">
    <property type="entry name" value="GH141_ins"/>
</dbReference>
<evidence type="ECO:0000313" key="5">
    <source>
        <dbReference type="EMBL" id="MBC8539466.1"/>
    </source>
</evidence>
<dbReference type="InterPro" id="IPR001119">
    <property type="entry name" value="SLH_dom"/>
</dbReference>
<dbReference type="SUPFAM" id="SSF51126">
    <property type="entry name" value="Pectin lyase-like"/>
    <property type="match status" value="1"/>
</dbReference>
<gene>
    <name evidence="5" type="ORF">H8698_00560</name>
</gene>
<feature type="domain" description="SLH" evidence="4">
    <location>
        <begin position="1229"/>
        <end position="1292"/>
    </location>
</feature>
<feature type="signal peptide" evidence="3">
    <location>
        <begin position="1"/>
        <end position="25"/>
    </location>
</feature>
<dbReference type="RefSeq" id="WP_249310592.1">
    <property type="nucleotide sequence ID" value="NZ_JACRSU010000001.1"/>
</dbReference>
<dbReference type="PROSITE" id="PS51272">
    <property type="entry name" value="SLH"/>
    <property type="match status" value="2"/>
</dbReference>
<dbReference type="SMART" id="SM00635">
    <property type="entry name" value="BID_2"/>
    <property type="match status" value="2"/>
</dbReference>
<evidence type="ECO:0000313" key="6">
    <source>
        <dbReference type="Proteomes" id="UP000611762"/>
    </source>
</evidence>
<reference evidence="5" key="1">
    <citation type="submission" date="2020-08" db="EMBL/GenBank/DDBJ databases">
        <title>Genome public.</title>
        <authorList>
            <person name="Liu C."/>
            <person name="Sun Q."/>
        </authorList>
    </citation>
    <scope>NUCLEOTIDE SEQUENCE</scope>
    <source>
        <strain evidence="5">H8</strain>
    </source>
</reference>
<evidence type="ECO:0000259" key="4">
    <source>
        <dbReference type="PROSITE" id="PS51272"/>
    </source>
</evidence>
<dbReference type="Gene3D" id="2.60.40.1080">
    <property type="match status" value="2"/>
</dbReference>
<dbReference type="InterPro" id="IPR012334">
    <property type="entry name" value="Pectin_lyas_fold"/>
</dbReference>
<comment type="caution">
    <text evidence="5">The sequence shown here is derived from an EMBL/GenBank/DDBJ whole genome shotgun (WGS) entry which is preliminary data.</text>
</comment>
<name>A0A926HY61_9FIRM</name>
<proteinExistence type="predicted"/>
<dbReference type="InterPro" id="IPR008979">
    <property type="entry name" value="Galactose-bd-like_sf"/>
</dbReference>
<evidence type="ECO:0000256" key="2">
    <source>
        <dbReference type="ARBA" id="ARBA00022801"/>
    </source>
</evidence>
<dbReference type="PANTHER" id="PTHR36453:SF1">
    <property type="entry name" value="RIGHT HANDED BETA HELIX DOMAIN-CONTAINING PROTEIN"/>
    <property type="match status" value="1"/>
</dbReference>
<sequence length="1438" mass="159302">MTRNFKRAASLMVTMLMLISLLVPAAAAEGETNLVSNYDFSEGTAGWRIDAATAAVDESESYGGLATMKYTKTSKAGKMWTNSITLNEGERYLIAVNVKVGEGQTSLVAVEMRHTSDDGTTYDEAVQATVGSSWKTLKKIYTCTKLGGDTVDLALKTDNNTMSDKTYYFNNFRVIPLDSVANGSNEKPAEEEKNTAEFRSEIYVDGEKGSDSNAGTLQSPYKTIAHARDVIRTFNKEMESDINVYLRGGNYEITEPIQFTKSDSGTNGHKIIWQNYQEEAPFVRGPKVIEGWQVFDASKNIYCAKADGPIETRSLYVNGERAVRAKSNTGLSDAERTDEGLITSDTFLANWKNQSDIEMVFAQNWTLPRQGVDNIKIGDDGRCYITMKQPGWKSAINKGQTSCKTPWYYENAFELLDEPGEWYLDRSTYTFYYMPRLGEDMNTAEIVAPTLEELMSVRGDSEDKPVENLEFRGIQFGYSTWLRPNSEWGVSDAQNNHMRDSSPKPKGVSGDWLPPAAINVQYGHGITFDSCVFSKIGLNALQLIDGIQGCTVNGNLFYDISSSCVNLGEPYTHDTNNYNPKEEKYLIKNNTITNNYMHDVCKEYMSAAAISAGFPQDTLISHNEIFHIPYSGMHLGYGWVGIPTSAIKNFDVTHNYIHDLFYTKLYDGGGIYTIGPTGASEEDPNMLAYNYITDMNNDGGPIYNDQGSTYYKVYKNVMDQSRAIDWVSGKPKWFKGWGKDISHCFADENYTNISHVVRDGGDYNEIKGTIYCPQGWPQEALDIIDEAGLEPEYLHMSQVPQKILLDKDLFTLNSGETEKLSYRVETSKNKDFDTSKAEVLYGSRDESVAKVSQDGTVTAVSRGSTHVDILIRYNGITVRNSVLVQVDDTAEKVNIVSEKNGVLKGDDLTVSVEGESLFGTKLPVSDVTYESGNPSVLTVVGDGVLRGMQEGYATVTATAVCGGKTFTDSMEIRVVDYVSSSPASFTPYDISPILSDVNNWTVEGSGTKTAKDGGIVFNTPGGSANYTGQKFTNEIFDFDINIDNQGGWPSIQFRMQEGNKTANNSTGYIMVIKESEIELQRFNGGSRRVFFGDVEGALAFGGKAYPNGPNVLPYKKTVHVQAGAMNEASGVRLVLTVDGKRIFDYLDTDAGRITQPGYFGIVSRNGTVTATPHSQEVVTGGESAGTNEPQEPDGIVTGNEDVYDALKDKYSPVKPPVEIETPEVEEPVVAAGEFQDTKGHWAENLIYKMYRNKMITGVSDTMFEPDRPITRAEFLTLTLRWLKYEKDMEWSRHASSWGTPTFQAKIKAQQAVFDKAVASAGTENWYQEILTGAQFADLIDGALLSADYDLKANITREEMASMLMRAYRYLTFETIYGNGKDFADKAQIADWAQDDVRSLSAIGYLEGDETGNFRPKATATRAEAAALIQRVYEVVEIR</sequence>
<feature type="chain" id="PRO_5039329571" evidence="3">
    <location>
        <begin position="26"/>
        <end position="1438"/>
    </location>
</feature>
<dbReference type="Pfam" id="PF02018">
    <property type="entry name" value="CBM_4_9"/>
    <property type="match status" value="1"/>
</dbReference>
<dbReference type="Gene3D" id="2.60.120.260">
    <property type="entry name" value="Galactose-binding domain-like"/>
    <property type="match status" value="1"/>
</dbReference>
<dbReference type="InterPro" id="IPR008964">
    <property type="entry name" value="Invasin/intimin_cell_adhesion"/>
</dbReference>
<evidence type="ECO:0000256" key="3">
    <source>
        <dbReference type="SAM" id="SignalP"/>
    </source>
</evidence>
<dbReference type="InterPro" id="IPR003305">
    <property type="entry name" value="CenC_carb-bd"/>
</dbReference>
<dbReference type="Proteomes" id="UP000611762">
    <property type="component" value="Unassembled WGS sequence"/>
</dbReference>
<dbReference type="EMBL" id="JACRSU010000001">
    <property type="protein sequence ID" value="MBC8539466.1"/>
    <property type="molecule type" value="Genomic_DNA"/>
</dbReference>
<dbReference type="SUPFAM" id="SSF49373">
    <property type="entry name" value="Invasin/intimin cell-adhesion fragments"/>
    <property type="match status" value="2"/>
</dbReference>
<evidence type="ECO:0000256" key="1">
    <source>
        <dbReference type="ARBA" id="ARBA00022737"/>
    </source>
</evidence>
<protein>
    <submittedName>
        <fullName evidence="5">S-layer homology domain-containing protein</fullName>
    </submittedName>
</protein>
<dbReference type="Pfam" id="PF00395">
    <property type="entry name" value="SLH"/>
    <property type="match status" value="2"/>
</dbReference>
<feature type="domain" description="SLH" evidence="4">
    <location>
        <begin position="1379"/>
        <end position="1438"/>
    </location>
</feature>
<keyword evidence="1" id="KW-0677">Repeat</keyword>
<dbReference type="SUPFAM" id="SSF49785">
    <property type="entry name" value="Galactose-binding domain-like"/>
    <property type="match status" value="1"/>
</dbReference>
<keyword evidence="3" id="KW-0732">Signal</keyword>
<dbReference type="InterPro" id="IPR011050">
    <property type="entry name" value="Pectin_lyase_fold/virulence"/>
</dbReference>
<dbReference type="Pfam" id="PF21231">
    <property type="entry name" value="GH141_M"/>
    <property type="match status" value="1"/>
</dbReference>
<keyword evidence="2" id="KW-0378">Hydrolase</keyword>